<sequence length="160" mass="16956">MPHTQPNVDELSRTGLEQARPDEPVLADELPLKPSDRRRKVVLGIGGLVCIAVIGGTTISTMLQRLETRNANFQPPMTSLEREQLLPPEPVLEVKPQVDGLRYGAGNPVAQPSAVDDQNSPAHSALAASPFQVPPPSPLRSPPAAPLGVAQAVHVHGTAQ</sequence>
<keyword evidence="2" id="KW-1133">Transmembrane helix</keyword>
<feature type="region of interest" description="Disordered" evidence="1">
    <location>
        <begin position="98"/>
        <end position="145"/>
    </location>
</feature>
<keyword evidence="2" id="KW-0812">Transmembrane</keyword>
<keyword evidence="2" id="KW-0472">Membrane</keyword>
<name>A0A9X0EF35_9PSED</name>
<feature type="region of interest" description="Disordered" evidence="1">
    <location>
        <begin position="1"/>
        <end position="24"/>
    </location>
</feature>
<evidence type="ECO:0000313" key="3">
    <source>
        <dbReference type="EMBL" id="KGF64614.1"/>
    </source>
</evidence>
<protein>
    <submittedName>
        <fullName evidence="3">Uncharacterized protein</fullName>
    </submittedName>
</protein>
<comment type="caution">
    <text evidence="3">The sequence shown here is derived from an EMBL/GenBank/DDBJ whole genome shotgun (WGS) entry which is preliminary data.</text>
</comment>
<organism evidence="3 4">
    <name type="scientific">Pseudomonas lutea</name>
    <dbReference type="NCBI Taxonomy" id="243924"/>
    <lineage>
        <taxon>Bacteria</taxon>
        <taxon>Pseudomonadati</taxon>
        <taxon>Pseudomonadota</taxon>
        <taxon>Gammaproteobacteria</taxon>
        <taxon>Pseudomonadales</taxon>
        <taxon>Pseudomonadaceae</taxon>
        <taxon>Pseudomonas</taxon>
    </lineage>
</organism>
<reference evidence="3 4" key="1">
    <citation type="submission" date="2014-09" db="EMBL/GenBank/DDBJ databases">
        <title>Genome sequence of Pseudomonas lutea strain DSM 17257T.</title>
        <authorList>
            <person name="Kwak Y."/>
            <person name="Shin J.-H."/>
        </authorList>
    </citation>
    <scope>NUCLEOTIDE SEQUENCE [LARGE SCALE GENOMIC DNA]</scope>
    <source>
        <strain evidence="3 4">DSM 17257</strain>
    </source>
</reference>
<dbReference type="OrthoDB" id="6904944at2"/>
<feature type="transmembrane region" description="Helical" evidence="2">
    <location>
        <begin position="41"/>
        <end position="63"/>
    </location>
</feature>
<dbReference type="EMBL" id="JRMB01000001">
    <property type="protein sequence ID" value="KGF64614.1"/>
    <property type="molecule type" value="Genomic_DNA"/>
</dbReference>
<dbReference type="AlphaFoldDB" id="A0A9X0EF35"/>
<feature type="compositionally biased region" description="Pro residues" evidence="1">
    <location>
        <begin position="132"/>
        <end position="145"/>
    </location>
</feature>
<accession>A0A9X0EF35</accession>
<evidence type="ECO:0000256" key="1">
    <source>
        <dbReference type="SAM" id="MobiDB-lite"/>
    </source>
</evidence>
<gene>
    <name evidence="3" type="ORF">LT42_01110</name>
</gene>
<dbReference type="Proteomes" id="UP000029719">
    <property type="component" value="Unassembled WGS sequence"/>
</dbReference>
<proteinExistence type="predicted"/>
<dbReference type="RefSeq" id="WP_037009168.1">
    <property type="nucleotide sequence ID" value="NZ_JRMB01000001.1"/>
</dbReference>
<evidence type="ECO:0000256" key="2">
    <source>
        <dbReference type="SAM" id="Phobius"/>
    </source>
</evidence>
<evidence type="ECO:0000313" key="4">
    <source>
        <dbReference type="Proteomes" id="UP000029719"/>
    </source>
</evidence>